<gene>
    <name evidence="1" type="ORF">EAH86_02215</name>
</gene>
<protein>
    <submittedName>
        <fullName evidence="1">Uncharacterized protein</fullName>
    </submittedName>
</protein>
<dbReference type="AlphaFoldDB" id="A0A502D345"/>
<accession>A0A502D345</accession>
<proteinExistence type="predicted"/>
<organism evidence="1 2">
    <name type="scientific">Pedococcus bigeumensis</name>
    <dbReference type="NCBI Taxonomy" id="433644"/>
    <lineage>
        <taxon>Bacteria</taxon>
        <taxon>Bacillati</taxon>
        <taxon>Actinomycetota</taxon>
        <taxon>Actinomycetes</taxon>
        <taxon>Micrococcales</taxon>
        <taxon>Intrasporangiaceae</taxon>
        <taxon>Pedococcus</taxon>
    </lineage>
</organism>
<comment type="caution">
    <text evidence="1">The sequence shown here is derived from an EMBL/GenBank/DDBJ whole genome shotgun (WGS) entry which is preliminary data.</text>
</comment>
<evidence type="ECO:0000313" key="1">
    <source>
        <dbReference type="EMBL" id="TPG19334.1"/>
    </source>
</evidence>
<dbReference type="Proteomes" id="UP000317722">
    <property type="component" value="Unassembled WGS sequence"/>
</dbReference>
<name>A0A502D345_9MICO</name>
<evidence type="ECO:0000313" key="2">
    <source>
        <dbReference type="Proteomes" id="UP000317722"/>
    </source>
</evidence>
<sequence>MTGVKDSDFAQHWPGGTVMLGTPTCNVTLQRPSGSILLIGTLGDAWAITARTGFGAATLTVNQPGCNSPAAIPNVTANRPSCSSAYVGILGGSLSTASVSIAAS</sequence>
<dbReference type="RefSeq" id="WP_241668137.1">
    <property type="nucleotide sequence ID" value="NZ_RCZM01000001.1"/>
</dbReference>
<dbReference type="EMBL" id="RCZM01000001">
    <property type="protein sequence ID" value="TPG19334.1"/>
    <property type="molecule type" value="Genomic_DNA"/>
</dbReference>
<reference evidence="1 2" key="1">
    <citation type="journal article" date="2019" name="Environ. Microbiol.">
        <title>Species interactions and distinct microbial communities in high Arctic permafrost affected cryosols are associated with the CH4 and CO2 gas fluxes.</title>
        <authorList>
            <person name="Altshuler I."/>
            <person name="Hamel J."/>
            <person name="Turney S."/>
            <person name="Magnuson E."/>
            <person name="Levesque R."/>
            <person name="Greer C."/>
            <person name="Whyte L.G."/>
        </authorList>
    </citation>
    <scope>NUCLEOTIDE SEQUENCE [LARGE SCALE GENOMIC DNA]</scope>
    <source>
        <strain evidence="1 2">S9.3A</strain>
    </source>
</reference>
<keyword evidence="2" id="KW-1185">Reference proteome</keyword>